<protein>
    <submittedName>
        <fullName evidence="2">Uncharacterized protein</fullName>
    </submittedName>
</protein>
<feature type="region of interest" description="Disordered" evidence="1">
    <location>
        <begin position="50"/>
        <end position="79"/>
    </location>
</feature>
<dbReference type="Proteomes" id="UP000635853">
    <property type="component" value="Unassembled WGS sequence"/>
</dbReference>
<evidence type="ECO:0000313" key="2">
    <source>
        <dbReference type="EMBL" id="MBL3580524.1"/>
    </source>
</evidence>
<dbReference type="EMBL" id="JAESIL010000161">
    <property type="protein sequence ID" value="MBL3580524.1"/>
    <property type="molecule type" value="Genomic_DNA"/>
</dbReference>
<keyword evidence="3" id="KW-1185">Reference proteome</keyword>
<evidence type="ECO:0000256" key="1">
    <source>
        <dbReference type="SAM" id="MobiDB-lite"/>
    </source>
</evidence>
<proteinExistence type="predicted"/>
<name>A0ABS1RLJ6_9RHOB</name>
<accession>A0ABS1RLJ6</accession>
<sequence>MKTRLPIGLFFRQALHLWSLGTGWSARKKNAANFPKTVFKPDEVLPGTSLILPSREAERPRSSTGRSGDIGRILGSFDA</sequence>
<gene>
    <name evidence="2" type="ORF">JMJ92_20655</name>
</gene>
<dbReference type="RefSeq" id="WP_143540495.1">
    <property type="nucleotide sequence ID" value="NZ_JAESIL010000161.1"/>
</dbReference>
<reference evidence="3" key="1">
    <citation type="submission" date="2021-01" db="EMBL/GenBank/DDBJ databases">
        <title>Draft genomes of Rhodovulum sulfidophilum.</title>
        <authorList>
            <person name="Guzman M.S."/>
        </authorList>
    </citation>
    <scope>NUCLEOTIDE SEQUENCE [LARGE SCALE GENOMIC DNA]</scope>
    <source>
        <strain evidence="3">AB19</strain>
    </source>
</reference>
<comment type="caution">
    <text evidence="2">The sequence shown here is derived from an EMBL/GenBank/DDBJ whole genome shotgun (WGS) entry which is preliminary data.</text>
</comment>
<evidence type="ECO:0000313" key="3">
    <source>
        <dbReference type="Proteomes" id="UP000635853"/>
    </source>
</evidence>
<organism evidence="2 3">
    <name type="scientific">Rhodovulum visakhapatnamense</name>
    <dbReference type="NCBI Taxonomy" id="364297"/>
    <lineage>
        <taxon>Bacteria</taxon>
        <taxon>Pseudomonadati</taxon>
        <taxon>Pseudomonadota</taxon>
        <taxon>Alphaproteobacteria</taxon>
        <taxon>Rhodobacterales</taxon>
        <taxon>Paracoccaceae</taxon>
        <taxon>Rhodovulum</taxon>
    </lineage>
</organism>